<organism evidence="3">
    <name type="scientific">Streptomyces sp. R39</name>
    <dbReference type="NCBI Taxonomy" id="3238631"/>
    <lineage>
        <taxon>Bacteria</taxon>
        <taxon>Bacillati</taxon>
        <taxon>Actinomycetota</taxon>
        <taxon>Actinomycetes</taxon>
        <taxon>Kitasatosporales</taxon>
        <taxon>Streptomycetaceae</taxon>
        <taxon>Streptomyces</taxon>
    </lineage>
</organism>
<dbReference type="Gene3D" id="3.40.47.10">
    <property type="match status" value="1"/>
</dbReference>
<dbReference type="GO" id="GO:0004315">
    <property type="term" value="F:3-oxoacyl-[acyl-carrier-protein] synthase activity"/>
    <property type="evidence" value="ECO:0007669"/>
    <property type="project" value="InterPro"/>
</dbReference>
<protein>
    <submittedName>
        <fullName evidence="3">3-oxoacyl-ACP synthase</fullName>
    </submittedName>
</protein>
<evidence type="ECO:0000259" key="2">
    <source>
        <dbReference type="Pfam" id="PF08545"/>
    </source>
</evidence>
<accession>A0AB39QIX9</accession>
<dbReference type="RefSeq" id="WP_369221116.1">
    <property type="nucleotide sequence ID" value="NZ_CP163441.1"/>
</dbReference>
<sequence>MRDLACEAGANALSSAGLRTVGGVALATTTPDRPCPAAAPEVAHRLGPGQVPAFDISAVCSGFVSASTVANGLITSGVVDSVLIVASEIYSRIVDPTDRGTAVIFGDGAGAVVLRRGTTADQGALLAFDLGGDGSGHHLIQVPGELEQPDGPRWFGMAGRKVYLRAVEQMALSASRALKGCGWSPGMVDALVPHQANGRIIQAVAAGAVEAGLTALSIADGVVPPTADFGSAGPDAADIVHGAARQVPVPLAVSNSFGFGGQNAVVVLGSV</sequence>
<dbReference type="PANTHER" id="PTHR34069:SF2">
    <property type="entry name" value="BETA-KETOACYL-[ACYL-CARRIER-PROTEIN] SYNTHASE III"/>
    <property type="match status" value="1"/>
</dbReference>
<gene>
    <name evidence="3" type="ORF">AB5J52_03765</name>
</gene>
<evidence type="ECO:0000256" key="1">
    <source>
        <dbReference type="ARBA" id="ARBA00022490"/>
    </source>
</evidence>
<proteinExistence type="predicted"/>
<keyword evidence="1" id="KW-0963">Cytoplasm</keyword>
<name>A0AB39QIX9_9ACTN</name>
<evidence type="ECO:0000313" key="3">
    <source>
        <dbReference type="EMBL" id="XDQ41465.1"/>
    </source>
</evidence>
<dbReference type="PANTHER" id="PTHR34069">
    <property type="entry name" value="3-OXOACYL-[ACYL-CARRIER-PROTEIN] SYNTHASE 3"/>
    <property type="match status" value="1"/>
</dbReference>
<feature type="domain" description="Beta-ketoacyl-[acyl-carrier-protein] synthase III N-terminal" evidence="2">
    <location>
        <begin position="54"/>
        <end position="134"/>
    </location>
</feature>
<dbReference type="Pfam" id="PF08545">
    <property type="entry name" value="ACP_syn_III"/>
    <property type="match status" value="1"/>
</dbReference>
<dbReference type="AlphaFoldDB" id="A0AB39QIX9"/>
<dbReference type="InterPro" id="IPR016039">
    <property type="entry name" value="Thiolase-like"/>
</dbReference>
<dbReference type="GO" id="GO:0044550">
    <property type="term" value="P:secondary metabolite biosynthetic process"/>
    <property type="evidence" value="ECO:0007669"/>
    <property type="project" value="TreeGrafter"/>
</dbReference>
<dbReference type="SUPFAM" id="SSF53901">
    <property type="entry name" value="Thiolase-like"/>
    <property type="match status" value="2"/>
</dbReference>
<reference evidence="3" key="1">
    <citation type="submission" date="2024-07" db="EMBL/GenBank/DDBJ databases">
        <authorList>
            <person name="Yu S.T."/>
        </authorList>
    </citation>
    <scope>NUCLEOTIDE SEQUENCE</scope>
    <source>
        <strain evidence="3">R39</strain>
    </source>
</reference>
<dbReference type="EMBL" id="CP163441">
    <property type="protein sequence ID" value="XDQ41465.1"/>
    <property type="molecule type" value="Genomic_DNA"/>
</dbReference>
<dbReference type="InterPro" id="IPR013751">
    <property type="entry name" value="ACP_syn_III_N"/>
</dbReference>
<dbReference type="GO" id="GO:0006633">
    <property type="term" value="P:fatty acid biosynthetic process"/>
    <property type="evidence" value="ECO:0007669"/>
    <property type="project" value="InterPro"/>
</dbReference>